<reference evidence="2 3" key="1">
    <citation type="journal article" date="2012" name="Science">
        <title>The Paleozoic origin of enzymatic lignin decomposition reconstructed from 31 fungal genomes.</title>
        <authorList>
            <person name="Floudas D."/>
            <person name="Binder M."/>
            <person name="Riley R."/>
            <person name="Barry K."/>
            <person name="Blanchette R.A."/>
            <person name="Henrissat B."/>
            <person name="Martinez A.T."/>
            <person name="Otillar R."/>
            <person name="Spatafora J.W."/>
            <person name="Yadav J.S."/>
            <person name="Aerts A."/>
            <person name="Benoit I."/>
            <person name="Boyd A."/>
            <person name="Carlson A."/>
            <person name="Copeland A."/>
            <person name="Coutinho P.M."/>
            <person name="de Vries R.P."/>
            <person name="Ferreira P."/>
            <person name="Findley K."/>
            <person name="Foster B."/>
            <person name="Gaskell J."/>
            <person name="Glotzer D."/>
            <person name="Gorecki P."/>
            <person name="Heitman J."/>
            <person name="Hesse C."/>
            <person name="Hori C."/>
            <person name="Igarashi K."/>
            <person name="Jurgens J.A."/>
            <person name="Kallen N."/>
            <person name="Kersten P."/>
            <person name="Kohler A."/>
            <person name="Kuees U."/>
            <person name="Kumar T.K.A."/>
            <person name="Kuo A."/>
            <person name="LaButti K."/>
            <person name="Larrondo L.F."/>
            <person name="Lindquist E."/>
            <person name="Ling A."/>
            <person name="Lombard V."/>
            <person name="Lucas S."/>
            <person name="Lundell T."/>
            <person name="Martin R."/>
            <person name="McLaughlin D.J."/>
            <person name="Morgenstern I."/>
            <person name="Morin E."/>
            <person name="Murat C."/>
            <person name="Nagy L.G."/>
            <person name="Nolan M."/>
            <person name="Ohm R.A."/>
            <person name="Patyshakuliyeva A."/>
            <person name="Rokas A."/>
            <person name="Ruiz-Duenas F.J."/>
            <person name="Sabat G."/>
            <person name="Salamov A."/>
            <person name="Samejima M."/>
            <person name="Schmutz J."/>
            <person name="Slot J.C."/>
            <person name="St John F."/>
            <person name="Stenlid J."/>
            <person name="Sun H."/>
            <person name="Sun S."/>
            <person name="Syed K."/>
            <person name="Tsang A."/>
            <person name="Wiebenga A."/>
            <person name="Young D."/>
            <person name="Pisabarro A."/>
            <person name="Eastwood D.C."/>
            <person name="Martin F."/>
            <person name="Cullen D."/>
            <person name="Grigoriev I.V."/>
            <person name="Hibbett D.S."/>
        </authorList>
    </citation>
    <scope>NUCLEOTIDE SEQUENCE [LARGE SCALE GENOMIC DNA]</scope>
    <source>
        <strain evidence="2 3">MD-104</strain>
    </source>
</reference>
<keyword evidence="3" id="KW-1185">Reference proteome</keyword>
<name>A0A2H3JJ55_WOLCO</name>
<feature type="domain" description="BRCT" evidence="1">
    <location>
        <begin position="21"/>
        <end position="87"/>
    </location>
</feature>
<dbReference type="SUPFAM" id="SSF52113">
    <property type="entry name" value="BRCT domain"/>
    <property type="match status" value="1"/>
</dbReference>
<dbReference type="PROSITE" id="PS50172">
    <property type="entry name" value="BRCT"/>
    <property type="match status" value="1"/>
</dbReference>
<evidence type="ECO:0000313" key="2">
    <source>
        <dbReference type="EMBL" id="PCH36714.1"/>
    </source>
</evidence>
<dbReference type="Proteomes" id="UP000218811">
    <property type="component" value="Unassembled WGS sequence"/>
</dbReference>
<feature type="non-terminal residue" evidence="2">
    <location>
        <position position="90"/>
    </location>
</feature>
<dbReference type="InterPro" id="IPR036420">
    <property type="entry name" value="BRCT_dom_sf"/>
</dbReference>
<gene>
    <name evidence="2" type="ORF">WOLCODRAFT_33911</name>
</gene>
<organism evidence="2 3">
    <name type="scientific">Wolfiporia cocos (strain MD-104)</name>
    <name type="common">Brown rot fungus</name>
    <dbReference type="NCBI Taxonomy" id="742152"/>
    <lineage>
        <taxon>Eukaryota</taxon>
        <taxon>Fungi</taxon>
        <taxon>Dikarya</taxon>
        <taxon>Basidiomycota</taxon>
        <taxon>Agaricomycotina</taxon>
        <taxon>Agaricomycetes</taxon>
        <taxon>Polyporales</taxon>
        <taxon>Phaeolaceae</taxon>
        <taxon>Wolfiporia</taxon>
    </lineage>
</organism>
<dbReference type="Pfam" id="PF00533">
    <property type="entry name" value="BRCT"/>
    <property type="match status" value="1"/>
</dbReference>
<feature type="non-terminal residue" evidence="2">
    <location>
        <position position="1"/>
    </location>
</feature>
<proteinExistence type="predicted"/>
<protein>
    <recommendedName>
        <fullName evidence="1">BRCT domain-containing protein</fullName>
    </recommendedName>
</protein>
<dbReference type="EMBL" id="KB467887">
    <property type="protein sequence ID" value="PCH36714.1"/>
    <property type="molecule type" value="Genomic_DNA"/>
</dbReference>
<dbReference type="AlphaFoldDB" id="A0A2H3JJ55"/>
<dbReference type="Gene3D" id="3.40.50.10190">
    <property type="entry name" value="BRCT domain"/>
    <property type="match status" value="1"/>
</dbReference>
<dbReference type="STRING" id="742152.A0A2H3JJ55"/>
<evidence type="ECO:0000313" key="3">
    <source>
        <dbReference type="Proteomes" id="UP000218811"/>
    </source>
</evidence>
<accession>A0A2H3JJ55</accession>
<dbReference type="OMA" id="IAWIVEC"/>
<evidence type="ECO:0000259" key="1">
    <source>
        <dbReference type="PROSITE" id="PS50172"/>
    </source>
</evidence>
<sequence length="90" mass="10164">CNVFVDVRTDDGDDAGGLFADMLADMGARIMTRVGPTCTHVVYKNGLMSTLTRYRLCKEPRPLVVGIAWVVECVERRERVDETRFLVNLE</sequence>
<dbReference type="InterPro" id="IPR001357">
    <property type="entry name" value="BRCT_dom"/>
</dbReference>
<dbReference type="CDD" id="cd17716">
    <property type="entry name" value="BRCT_microcephalin_rpt1"/>
    <property type="match status" value="1"/>
</dbReference>
<dbReference type="OrthoDB" id="2384350at2759"/>